<dbReference type="EMBL" id="NHON01000056">
    <property type="protein sequence ID" value="OWJ64512.1"/>
    <property type="molecule type" value="Genomic_DNA"/>
</dbReference>
<comment type="subcellular location">
    <subcellularLocation>
        <location evidence="1 7">Cell membrane</location>
        <topology evidence="1 7">Multi-pass membrane protein</topology>
    </subcellularLocation>
</comment>
<proteinExistence type="inferred from homology"/>
<evidence type="ECO:0000256" key="3">
    <source>
        <dbReference type="ARBA" id="ARBA00022475"/>
    </source>
</evidence>
<comment type="similarity">
    <text evidence="7">Belongs to the binding-protein-dependent transport system permease family.</text>
</comment>
<feature type="domain" description="ABC transmembrane type-1" evidence="8">
    <location>
        <begin position="85"/>
        <end position="299"/>
    </location>
</feature>
<dbReference type="RefSeq" id="WP_088153849.1">
    <property type="nucleotide sequence ID" value="NZ_NHON01000056.1"/>
</dbReference>
<dbReference type="SUPFAM" id="SSF161098">
    <property type="entry name" value="MetI-like"/>
    <property type="match status" value="1"/>
</dbReference>
<dbReference type="AlphaFoldDB" id="A0A211ZGV9"/>
<feature type="transmembrane region" description="Helical" evidence="7">
    <location>
        <begin position="27"/>
        <end position="50"/>
    </location>
</feature>
<evidence type="ECO:0000256" key="4">
    <source>
        <dbReference type="ARBA" id="ARBA00022692"/>
    </source>
</evidence>
<evidence type="ECO:0000256" key="5">
    <source>
        <dbReference type="ARBA" id="ARBA00022989"/>
    </source>
</evidence>
<evidence type="ECO:0000313" key="9">
    <source>
        <dbReference type="EMBL" id="OWJ64512.1"/>
    </source>
</evidence>
<evidence type="ECO:0000313" key="10">
    <source>
        <dbReference type="Proteomes" id="UP000196655"/>
    </source>
</evidence>
<dbReference type="GO" id="GO:0005886">
    <property type="term" value="C:plasma membrane"/>
    <property type="evidence" value="ECO:0007669"/>
    <property type="project" value="UniProtKB-SubCell"/>
</dbReference>
<dbReference type="Pfam" id="PF00528">
    <property type="entry name" value="BPD_transp_1"/>
    <property type="match status" value="1"/>
</dbReference>
<evidence type="ECO:0000256" key="1">
    <source>
        <dbReference type="ARBA" id="ARBA00004651"/>
    </source>
</evidence>
<feature type="transmembrane region" description="Helical" evidence="7">
    <location>
        <begin position="282"/>
        <end position="300"/>
    </location>
</feature>
<dbReference type="InterPro" id="IPR000515">
    <property type="entry name" value="MetI-like"/>
</dbReference>
<keyword evidence="6 7" id="KW-0472">Membrane</keyword>
<feature type="transmembrane region" description="Helical" evidence="7">
    <location>
        <begin position="174"/>
        <end position="199"/>
    </location>
</feature>
<protein>
    <submittedName>
        <fullName evidence="9">Sugar ABC transporter permease</fullName>
    </submittedName>
</protein>
<evidence type="ECO:0000259" key="8">
    <source>
        <dbReference type="PROSITE" id="PS50928"/>
    </source>
</evidence>
<comment type="caution">
    <text evidence="9">The sequence shown here is derived from an EMBL/GenBank/DDBJ whole genome shotgun (WGS) entry which is preliminary data.</text>
</comment>
<dbReference type="Gene3D" id="1.10.3720.10">
    <property type="entry name" value="MetI-like"/>
    <property type="match status" value="1"/>
</dbReference>
<keyword evidence="4 7" id="KW-0812">Transmembrane</keyword>
<dbReference type="PROSITE" id="PS50928">
    <property type="entry name" value="ABC_TM1"/>
    <property type="match status" value="1"/>
</dbReference>
<keyword evidence="5 7" id="KW-1133">Transmembrane helix</keyword>
<dbReference type="GO" id="GO:0055085">
    <property type="term" value="P:transmembrane transport"/>
    <property type="evidence" value="ECO:0007669"/>
    <property type="project" value="InterPro"/>
</dbReference>
<dbReference type="Proteomes" id="UP000196655">
    <property type="component" value="Unassembled WGS sequence"/>
</dbReference>
<dbReference type="PANTHER" id="PTHR43005:SF1">
    <property type="entry name" value="SPERMIDINE_PUTRESCINE TRANSPORT SYSTEM PERMEASE PROTEIN"/>
    <property type="match status" value="1"/>
</dbReference>
<dbReference type="OrthoDB" id="9773727at2"/>
<keyword evidence="2 7" id="KW-0813">Transport</keyword>
<sequence>MKSVSMTLATAQKAAARGNPRTRILPYVLLSPAVLVTLLIVFLPMLQAVVLSLHDFVLFRPNQMPFAGLGNFAKALADPVFWTSLQHTAIWVGVTIPAQLLLGLVTALLLNQRFWWRPLARAVVIIPWALPSVVIALMWRWIYDPNAGVLNDVLVRLGMLQGAFPWLADPGTSLYAIILTLTWQGFPFFAVMILAGLQAVPRDLYEAAAIDGATPWQQFWRITLPSIAGVIATAALLRLIWVANSIDVIFVMTGGGPGYATHTLPLYAFIKARTNLDFGYGSALAVIFTLLLAGFVLVYLRRTTRAMD</sequence>
<organism evidence="9 10">
    <name type="scientific">Inquilinus limosus</name>
    <dbReference type="NCBI Taxonomy" id="171674"/>
    <lineage>
        <taxon>Bacteria</taxon>
        <taxon>Pseudomonadati</taxon>
        <taxon>Pseudomonadota</taxon>
        <taxon>Alphaproteobacteria</taxon>
        <taxon>Rhodospirillales</taxon>
        <taxon>Rhodospirillaceae</taxon>
        <taxon>Inquilinus</taxon>
    </lineage>
</organism>
<gene>
    <name evidence="9" type="ORF">BWR60_24450</name>
</gene>
<feature type="transmembrane region" description="Helical" evidence="7">
    <location>
        <begin position="89"/>
        <end position="110"/>
    </location>
</feature>
<feature type="transmembrane region" description="Helical" evidence="7">
    <location>
        <begin position="219"/>
        <end position="241"/>
    </location>
</feature>
<keyword evidence="3" id="KW-1003">Cell membrane</keyword>
<keyword evidence="10" id="KW-1185">Reference proteome</keyword>
<dbReference type="CDD" id="cd06261">
    <property type="entry name" value="TM_PBP2"/>
    <property type="match status" value="1"/>
</dbReference>
<dbReference type="InterPro" id="IPR035906">
    <property type="entry name" value="MetI-like_sf"/>
</dbReference>
<name>A0A211ZGV9_9PROT</name>
<evidence type="ECO:0000256" key="2">
    <source>
        <dbReference type="ARBA" id="ARBA00022448"/>
    </source>
</evidence>
<dbReference type="STRING" id="1122125.GCA_000423185_04468"/>
<reference evidence="10" key="1">
    <citation type="submission" date="2017-05" db="EMBL/GenBank/DDBJ databases">
        <authorList>
            <person name="Macchi M."/>
            <person name="Festa S."/>
            <person name="Coppotelli B.M."/>
            <person name="Morelli I.S."/>
        </authorList>
    </citation>
    <scope>NUCLEOTIDE SEQUENCE [LARGE SCALE GENOMIC DNA]</scope>
    <source>
        <strain evidence="10">I</strain>
    </source>
</reference>
<evidence type="ECO:0000256" key="7">
    <source>
        <dbReference type="RuleBase" id="RU363032"/>
    </source>
</evidence>
<feature type="transmembrane region" description="Helical" evidence="7">
    <location>
        <begin position="122"/>
        <end position="142"/>
    </location>
</feature>
<dbReference type="PANTHER" id="PTHR43005">
    <property type="entry name" value="BLR7065 PROTEIN"/>
    <property type="match status" value="1"/>
</dbReference>
<evidence type="ECO:0000256" key="6">
    <source>
        <dbReference type="ARBA" id="ARBA00023136"/>
    </source>
</evidence>
<accession>A0A211ZGV9</accession>